<organism evidence="1 2">
    <name type="scientific">Pleurodeles waltl</name>
    <name type="common">Iberian ribbed newt</name>
    <dbReference type="NCBI Taxonomy" id="8319"/>
    <lineage>
        <taxon>Eukaryota</taxon>
        <taxon>Metazoa</taxon>
        <taxon>Chordata</taxon>
        <taxon>Craniata</taxon>
        <taxon>Vertebrata</taxon>
        <taxon>Euteleostomi</taxon>
        <taxon>Amphibia</taxon>
        <taxon>Batrachia</taxon>
        <taxon>Caudata</taxon>
        <taxon>Salamandroidea</taxon>
        <taxon>Salamandridae</taxon>
        <taxon>Pleurodelinae</taxon>
        <taxon>Pleurodeles</taxon>
    </lineage>
</organism>
<evidence type="ECO:0000313" key="2">
    <source>
        <dbReference type="Proteomes" id="UP001066276"/>
    </source>
</evidence>
<accession>A0AAV7QEM9</accession>
<gene>
    <name evidence="1" type="ORF">NDU88_004936</name>
</gene>
<keyword evidence="2" id="KW-1185">Reference proteome</keyword>
<reference evidence="1" key="1">
    <citation type="journal article" date="2022" name="bioRxiv">
        <title>Sequencing and chromosome-scale assembly of the giantPleurodeles waltlgenome.</title>
        <authorList>
            <person name="Brown T."/>
            <person name="Elewa A."/>
            <person name="Iarovenko S."/>
            <person name="Subramanian E."/>
            <person name="Araus A.J."/>
            <person name="Petzold A."/>
            <person name="Susuki M."/>
            <person name="Suzuki K.-i.T."/>
            <person name="Hayashi T."/>
            <person name="Toyoda A."/>
            <person name="Oliveira C."/>
            <person name="Osipova E."/>
            <person name="Leigh N.D."/>
            <person name="Simon A."/>
            <person name="Yun M.H."/>
        </authorList>
    </citation>
    <scope>NUCLEOTIDE SEQUENCE</scope>
    <source>
        <strain evidence="1">20211129_DDA</strain>
        <tissue evidence="1">Liver</tissue>
    </source>
</reference>
<dbReference type="AlphaFoldDB" id="A0AAV7QEM9"/>
<sequence>MMAQHKQIQGDNKKARVATKQLQVAISKIAKPCSEIGERIATIETRASVLETELGSVTQQSAMHETQFTDIQWKMEDFENRQRCNNLVSWGYKKERKAKTQGLL</sequence>
<comment type="caution">
    <text evidence="1">The sequence shown here is derived from an EMBL/GenBank/DDBJ whole genome shotgun (WGS) entry which is preliminary data.</text>
</comment>
<dbReference type="Proteomes" id="UP001066276">
    <property type="component" value="Chromosome 6"/>
</dbReference>
<evidence type="ECO:0000313" key="1">
    <source>
        <dbReference type="EMBL" id="KAJ1138555.1"/>
    </source>
</evidence>
<name>A0AAV7QEM9_PLEWA</name>
<protein>
    <submittedName>
        <fullName evidence="1">Uncharacterized protein</fullName>
    </submittedName>
</protein>
<dbReference type="EMBL" id="JANPWB010000010">
    <property type="protein sequence ID" value="KAJ1138555.1"/>
    <property type="molecule type" value="Genomic_DNA"/>
</dbReference>
<proteinExistence type="predicted"/>